<dbReference type="InterPro" id="IPR036866">
    <property type="entry name" value="RibonucZ/Hydroxyglut_hydro"/>
</dbReference>
<evidence type="ECO:0000313" key="2">
    <source>
        <dbReference type="EMBL" id="MBE9067499.1"/>
    </source>
</evidence>
<proteinExistence type="predicted"/>
<gene>
    <name evidence="2" type="ORF">IQ260_12605</name>
</gene>
<evidence type="ECO:0000313" key="3">
    <source>
        <dbReference type="Proteomes" id="UP000615026"/>
    </source>
</evidence>
<dbReference type="RefSeq" id="WP_193993463.1">
    <property type="nucleotide sequence ID" value="NZ_JADEXP010000099.1"/>
</dbReference>
<feature type="domain" description="Metallo-beta-lactamase" evidence="1">
    <location>
        <begin position="56"/>
        <end position="254"/>
    </location>
</feature>
<keyword evidence="3" id="KW-1185">Reference proteome</keyword>
<dbReference type="Gene3D" id="3.60.15.10">
    <property type="entry name" value="Ribonuclease Z/Hydroxyacylglutathione hydrolase-like"/>
    <property type="match status" value="1"/>
</dbReference>
<sequence>MSVSAYMSGKESTLQNQSYPSVKFWGVRGSVPTPGASTAFYGGNTACVEILADHQRFIFDGGTGLRVLGEALCQNPEPLEGHLFFTHSQWDRIQGFPFFLPAFESGNHFHIYGGIAANGASIKQCLTTQMLKPGFALPLQAMQATLTFHTIAPGNAIQIGNIKIEPIGLNGQTNALGYRLNYQGKSVVYATDTDHEHVDENLLFLAYQADLLIYDGTYVDMCDQINLRPSPQPWQAAIQLAQSAQVKHLVMVHYGPRQTDAVLNALANQLKNIEPQLSLAYEGMVINLI</sequence>
<dbReference type="PANTHER" id="PTHR42663">
    <property type="entry name" value="HYDROLASE C777.06C-RELATED-RELATED"/>
    <property type="match status" value="1"/>
</dbReference>
<dbReference type="EMBL" id="JADEXP010000099">
    <property type="protein sequence ID" value="MBE9067499.1"/>
    <property type="molecule type" value="Genomic_DNA"/>
</dbReference>
<reference evidence="2" key="1">
    <citation type="submission" date="2020-10" db="EMBL/GenBank/DDBJ databases">
        <authorList>
            <person name="Castelo-Branco R."/>
            <person name="Eusebio N."/>
            <person name="Adriana R."/>
            <person name="Vieira A."/>
            <person name="Brugerolle De Fraissinette N."/>
            <person name="Rezende De Castro R."/>
            <person name="Schneider M.P."/>
            <person name="Vasconcelos V."/>
            <person name="Leao P.N."/>
        </authorList>
    </citation>
    <scope>NUCLEOTIDE SEQUENCE</scope>
    <source>
        <strain evidence="2">LEGE 11479</strain>
    </source>
</reference>
<dbReference type="InterPro" id="IPR001279">
    <property type="entry name" value="Metallo-B-lactamas"/>
</dbReference>
<protein>
    <submittedName>
        <fullName evidence="2">MBL fold metallo-hydrolase</fullName>
    </submittedName>
</protein>
<organism evidence="2 3">
    <name type="scientific">Leptolyngbya cf. ectocarpi LEGE 11479</name>
    <dbReference type="NCBI Taxonomy" id="1828722"/>
    <lineage>
        <taxon>Bacteria</taxon>
        <taxon>Bacillati</taxon>
        <taxon>Cyanobacteriota</taxon>
        <taxon>Cyanophyceae</taxon>
        <taxon>Leptolyngbyales</taxon>
        <taxon>Leptolyngbyaceae</taxon>
        <taxon>Leptolyngbya group</taxon>
        <taxon>Leptolyngbya</taxon>
    </lineage>
</organism>
<dbReference type="Pfam" id="PF12706">
    <property type="entry name" value="Lactamase_B_2"/>
    <property type="match status" value="1"/>
</dbReference>
<dbReference type="AlphaFoldDB" id="A0A928ZU51"/>
<comment type="caution">
    <text evidence="2">The sequence shown here is derived from an EMBL/GenBank/DDBJ whole genome shotgun (WGS) entry which is preliminary data.</text>
</comment>
<name>A0A928ZU51_LEPEC</name>
<accession>A0A928ZU51</accession>
<evidence type="ECO:0000259" key="1">
    <source>
        <dbReference type="Pfam" id="PF12706"/>
    </source>
</evidence>
<dbReference type="CDD" id="cd07715">
    <property type="entry name" value="TaR3-like_MBL-fold"/>
    <property type="match status" value="1"/>
</dbReference>
<dbReference type="PANTHER" id="PTHR42663:SF4">
    <property type="entry name" value="SLL1036 PROTEIN"/>
    <property type="match status" value="1"/>
</dbReference>
<dbReference type="Proteomes" id="UP000615026">
    <property type="component" value="Unassembled WGS sequence"/>
</dbReference>
<dbReference type="SUPFAM" id="SSF56281">
    <property type="entry name" value="Metallo-hydrolase/oxidoreductase"/>
    <property type="match status" value="1"/>
</dbReference>